<evidence type="ECO:0000256" key="1">
    <source>
        <dbReference type="ARBA" id="ARBA00001974"/>
    </source>
</evidence>
<dbReference type="SUPFAM" id="SSF51905">
    <property type="entry name" value="FAD/NAD(P)-binding domain"/>
    <property type="match status" value="1"/>
</dbReference>
<evidence type="ECO:0000313" key="7">
    <source>
        <dbReference type="Proteomes" id="UP001336020"/>
    </source>
</evidence>
<comment type="caution">
    <text evidence="6">The sequence shown here is derived from an EMBL/GenBank/DDBJ whole genome shotgun (WGS) entry which is preliminary data.</text>
</comment>
<dbReference type="SUPFAM" id="SSF56425">
    <property type="entry name" value="Succinate dehydrogenase/fumarate reductase flavoprotein, catalytic domain"/>
    <property type="match status" value="1"/>
</dbReference>
<organism evidence="6 7">
    <name type="scientific">Rhodococcus artemisiae</name>
    <dbReference type="NCBI Taxonomy" id="714159"/>
    <lineage>
        <taxon>Bacteria</taxon>
        <taxon>Bacillati</taxon>
        <taxon>Actinomycetota</taxon>
        <taxon>Actinomycetes</taxon>
        <taxon>Mycobacteriales</taxon>
        <taxon>Nocardiaceae</taxon>
        <taxon>Rhodococcus</taxon>
    </lineage>
</organism>
<dbReference type="InterPro" id="IPR003953">
    <property type="entry name" value="FAD-dep_OxRdtase_2_FAD-bd"/>
</dbReference>
<keyword evidence="2" id="KW-0285">Flavoprotein</keyword>
<feature type="domain" description="FAD-dependent oxidoreductase 2 FAD-binding" evidence="5">
    <location>
        <begin position="4"/>
        <end position="519"/>
    </location>
</feature>
<dbReference type="PANTHER" id="PTHR43400:SF10">
    <property type="entry name" value="3-OXOSTEROID 1-DEHYDROGENASE"/>
    <property type="match status" value="1"/>
</dbReference>
<keyword evidence="7" id="KW-1185">Reference proteome</keyword>
<dbReference type="InterPro" id="IPR050315">
    <property type="entry name" value="FAD-oxidoreductase_2"/>
</dbReference>
<sequence>MTHDVIVLGSGAAGLAAVLSAHDAGADVGIYEKAEYVGGTAAWSGGMVWMPNNPHMKANGISDSPEEAFEYIKSLTHGLVDDSLLRAFLEHGPEAVSWLEEHTPVEFELIAGFPDYHPTHPGAKESGGRTMACPLFPFAELGEWASKVWVGHQLPSNIAISETTFGEGAGTGPTSEDLERRKIRDERGTGQALVGAMLRGCLDRGITPRTGVRARSLIVEDGRVAGVRFDTDGVEFEVRARRAVILATGGFEHNAERVRSFLRGPLDRPVSVPTNTGDGLDMAMRVGASLGNMREAWWAPTIDIDHPDLGRVPWLVNGERSRPHSIMVNRAGVRFANESANYNAFGAAFHYLDVSSYNYSNHPAWLIFDHHYLTKFGLASHSVASELPDWITRAESFETLAKAIDVPETALVATVRRWNENAVAGHDPDFGRGESTLDRWWGDRDAGDSAAANVAPLDAPPYYAVQVRSGALGTKGGPCTDAHGRVQSVDGTAIPGLYAAGNAMASVMGMTYGGAGGTLGPALTYGWLAGRDAAVAPRGDGDPSRPETTQL</sequence>
<dbReference type="InterPro" id="IPR027477">
    <property type="entry name" value="Succ_DH/fumarate_Rdtase_cat_sf"/>
</dbReference>
<dbReference type="InterPro" id="IPR036188">
    <property type="entry name" value="FAD/NAD-bd_sf"/>
</dbReference>
<accession>A0ABU7LCB6</accession>
<dbReference type="Gene3D" id="3.50.50.60">
    <property type="entry name" value="FAD/NAD(P)-binding domain"/>
    <property type="match status" value="2"/>
</dbReference>
<name>A0ABU7LCB6_9NOCA</name>
<evidence type="ECO:0000256" key="3">
    <source>
        <dbReference type="ARBA" id="ARBA00022827"/>
    </source>
</evidence>
<gene>
    <name evidence="6" type="ORF">Q7514_16785</name>
</gene>
<dbReference type="PANTHER" id="PTHR43400">
    <property type="entry name" value="FUMARATE REDUCTASE"/>
    <property type="match status" value="1"/>
</dbReference>
<comment type="cofactor">
    <cofactor evidence="1">
        <name>FAD</name>
        <dbReference type="ChEBI" id="CHEBI:57692"/>
    </cofactor>
</comment>
<dbReference type="RefSeq" id="WP_330134423.1">
    <property type="nucleotide sequence ID" value="NZ_JAUTXY010000007.1"/>
</dbReference>
<dbReference type="EMBL" id="JAUTXY010000007">
    <property type="protein sequence ID" value="MEE2059178.1"/>
    <property type="molecule type" value="Genomic_DNA"/>
</dbReference>
<reference evidence="6 7" key="1">
    <citation type="submission" date="2023-07" db="EMBL/GenBank/DDBJ databases">
        <authorList>
            <person name="Girao M."/>
            <person name="Carvalho M.F."/>
        </authorList>
    </citation>
    <scope>NUCLEOTIDE SEQUENCE [LARGE SCALE GENOMIC DNA]</scope>
    <source>
        <strain evidence="6 7">YIM65754</strain>
    </source>
</reference>
<evidence type="ECO:0000259" key="5">
    <source>
        <dbReference type="Pfam" id="PF00890"/>
    </source>
</evidence>
<evidence type="ECO:0000256" key="4">
    <source>
        <dbReference type="ARBA" id="ARBA00023002"/>
    </source>
</evidence>
<evidence type="ECO:0000313" key="6">
    <source>
        <dbReference type="EMBL" id="MEE2059178.1"/>
    </source>
</evidence>
<proteinExistence type="predicted"/>
<keyword evidence="3" id="KW-0274">FAD</keyword>
<dbReference type="Pfam" id="PF00890">
    <property type="entry name" value="FAD_binding_2"/>
    <property type="match status" value="1"/>
</dbReference>
<evidence type="ECO:0000256" key="2">
    <source>
        <dbReference type="ARBA" id="ARBA00022630"/>
    </source>
</evidence>
<keyword evidence="4" id="KW-0560">Oxidoreductase</keyword>
<protein>
    <submittedName>
        <fullName evidence="6">FAD-binding protein</fullName>
    </submittedName>
</protein>
<dbReference type="Proteomes" id="UP001336020">
    <property type="component" value="Unassembled WGS sequence"/>
</dbReference>